<sequence length="292" mass="33169">MVSELPFELERRIFELAATSHLRNIPQLCQVAWRVKEWVEPLLYTTLAIYNDDDIINGLEIPGEIPSCSPGICDVAFSSRPHLRAHVRNVIIPEKIEPETVYSILRGLRNVENLFLVGIRRQTMPIHWESYRTLRHLYCHPRAQDMGWTAGATFGHPIFSNITHLEMFNGFPDDSKDSAGLRGLASLPSLSHLALDWLDIPTLKRFLEIPLSETRVRTVVVLTMSMDHTSERLEDAEDAGLGCIPRLVVTALPDYIEDWQRGVLSGDDYWARADALIAKRLSGEVDEKTLVF</sequence>
<protein>
    <recommendedName>
        <fullName evidence="3">F-box domain-containing protein</fullName>
    </recommendedName>
</protein>
<accession>A0ABQ0LPB5</accession>
<evidence type="ECO:0000313" key="1">
    <source>
        <dbReference type="EMBL" id="GAT52449.1"/>
    </source>
</evidence>
<name>A0ABQ0LPB5_MYCCL</name>
<dbReference type="Proteomes" id="UP000815677">
    <property type="component" value="Unassembled WGS sequence"/>
</dbReference>
<dbReference type="EMBL" id="DF847781">
    <property type="protein sequence ID" value="GAT52449.1"/>
    <property type="molecule type" value="Genomic_DNA"/>
</dbReference>
<evidence type="ECO:0008006" key="3">
    <source>
        <dbReference type="Google" id="ProtNLM"/>
    </source>
</evidence>
<keyword evidence="2" id="KW-1185">Reference proteome</keyword>
<gene>
    <name evidence="1" type="ORF">MCHLO_09498</name>
</gene>
<organism evidence="1 2">
    <name type="scientific">Mycena chlorophos</name>
    <name type="common">Agaric fungus</name>
    <name type="synonym">Agaricus chlorophos</name>
    <dbReference type="NCBI Taxonomy" id="658473"/>
    <lineage>
        <taxon>Eukaryota</taxon>
        <taxon>Fungi</taxon>
        <taxon>Dikarya</taxon>
        <taxon>Basidiomycota</taxon>
        <taxon>Agaricomycotina</taxon>
        <taxon>Agaricomycetes</taxon>
        <taxon>Agaricomycetidae</taxon>
        <taxon>Agaricales</taxon>
        <taxon>Marasmiineae</taxon>
        <taxon>Mycenaceae</taxon>
        <taxon>Mycena</taxon>
    </lineage>
</organism>
<proteinExistence type="predicted"/>
<reference evidence="1" key="1">
    <citation type="submission" date="2014-09" db="EMBL/GenBank/DDBJ databases">
        <title>Genome sequence of the luminous mushroom Mycena chlorophos for searching fungal bioluminescence genes.</title>
        <authorList>
            <person name="Tanaka Y."/>
            <person name="Kasuga D."/>
            <person name="Oba Y."/>
            <person name="Hase S."/>
            <person name="Sato K."/>
            <person name="Oba Y."/>
            <person name="Sakakibara Y."/>
        </authorList>
    </citation>
    <scope>NUCLEOTIDE SEQUENCE</scope>
</reference>
<evidence type="ECO:0000313" key="2">
    <source>
        <dbReference type="Proteomes" id="UP000815677"/>
    </source>
</evidence>